<dbReference type="GO" id="GO:0008168">
    <property type="term" value="F:methyltransferase activity"/>
    <property type="evidence" value="ECO:0007669"/>
    <property type="project" value="UniProtKB-KW"/>
</dbReference>
<keyword evidence="1" id="KW-0489">Methyltransferase</keyword>
<dbReference type="PANTHER" id="PTHR18895:SF74">
    <property type="entry name" value="MTRF1L RELEASE FACTOR GLUTAMINE METHYLTRANSFERASE"/>
    <property type="match status" value="1"/>
</dbReference>
<dbReference type="EMBL" id="JAADZU010000007">
    <property type="protein sequence ID" value="NDK88638.1"/>
    <property type="molecule type" value="Genomic_DNA"/>
</dbReference>
<evidence type="ECO:0000313" key="2">
    <source>
        <dbReference type="Proteomes" id="UP000466307"/>
    </source>
</evidence>
<proteinExistence type="predicted"/>
<keyword evidence="1" id="KW-0808">Transferase</keyword>
<gene>
    <name evidence="1" type="ORF">GYA93_03430</name>
</gene>
<evidence type="ECO:0000313" key="1">
    <source>
        <dbReference type="EMBL" id="NDK88638.1"/>
    </source>
</evidence>
<organism evidence="1 2">
    <name type="scientific">Gordonia desulfuricans</name>
    <dbReference type="NCBI Taxonomy" id="89051"/>
    <lineage>
        <taxon>Bacteria</taxon>
        <taxon>Bacillati</taxon>
        <taxon>Actinomycetota</taxon>
        <taxon>Actinomycetes</taxon>
        <taxon>Mycobacteriales</taxon>
        <taxon>Gordoniaceae</taxon>
        <taxon>Gordonia</taxon>
    </lineage>
</organism>
<dbReference type="PANTHER" id="PTHR18895">
    <property type="entry name" value="HEMK METHYLTRANSFERASE"/>
    <property type="match status" value="1"/>
</dbReference>
<dbReference type="Proteomes" id="UP000466307">
    <property type="component" value="Unassembled WGS sequence"/>
</dbReference>
<dbReference type="SUPFAM" id="SSF53335">
    <property type="entry name" value="S-adenosyl-L-methionine-dependent methyltransferases"/>
    <property type="match status" value="1"/>
</dbReference>
<dbReference type="AlphaFoldDB" id="A0A7K3LKA4"/>
<name>A0A7K3LKA4_9ACTN</name>
<reference evidence="1 2" key="1">
    <citation type="submission" date="2020-01" db="EMBL/GenBank/DDBJ databases">
        <title>Investigation of new actinobacteria for the biodesulphurisation of diesel fuel.</title>
        <authorList>
            <person name="Athi Narayanan S.M."/>
        </authorList>
    </citation>
    <scope>NUCLEOTIDE SEQUENCE [LARGE SCALE GENOMIC DNA]</scope>
    <source>
        <strain evidence="1 2">213E</strain>
    </source>
</reference>
<sequence length="249" mass="26016">MLRSAGCVFAEDEATILRDAAGGDAGLLQRLCVRRIHGEPLEHVVGWVAFAGRRLSVGPGVFVPRRRSELLAAVTLGAAAQIREPTVLEDYCGVAPIAATVAAHLPAAHVHATDIDEHALVHARRNVGDDRVYRGDGLAGVPTDLRGAITVLAAVPPYVPAGALALLPHEAAEHEPRRALLAGADGLDEVRRLIVDAHAWLAPGGHLAIEMNTTQADVIAAEAGENHTVARFADADGQTAVLRLTCTGG</sequence>
<protein>
    <submittedName>
        <fullName evidence="1">SAM-dependent methyltransferase</fullName>
    </submittedName>
</protein>
<dbReference type="Gene3D" id="3.40.50.150">
    <property type="entry name" value="Vaccinia Virus protein VP39"/>
    <property type="match status" value="1"/>
</dbReference>
<dbReference type="GO" id="GO:0032259">
    <property type="term" value="P:methylation"/>
    <property type="evidence" value="ECO:0007669"/>
    <property type="project" value="UniProtKB-KW"/>
</dbReference>
<accession>A0A7K3LKA4</accession>
<keyword evidence="2" id="KW-1185">Reference proteome</keyword>
<comment type="caution">
    <text evidence="1">The sequence shown here is derived from an EMBL/GenBank/DDBJ whole genome shotgun (WGS) entry which is preliminary data.</text>
</comment>
<dbReference type="InterPro" id="IPR029063">
    <property type="entry name" value="SAM-dependent_MTases_sf"/>
</dbReference>
<dbReference type="InterPro" id="IPR050320">
    <property type="entry name" value="N5-glutamine_MTase"/>
</dbReference>